<evidence type="ECO:0000256" key="7">
    <source>
        <dbReference type="SAM" id="MobiDB-lite"/>
    </source>
</evidence>
<name>S3CVK4_OPHP1</name>
<dbReference type="SUPFAM" id="SSF50978">
    <property type="entry name" value="WD40 repeat-like"/>
    <property type="match status" value="1"/>
</dbReference>
<dbReference type="OMA" id="WHKEGVY"/>
<dbReference type="Pfam" id="PF00400">
    <property type="entry name" value="WD40"/>
    <property type="match status" value="1"/>
</dbReference>
<evidence type="ECO:0000256" key="1">
    <source>
        <dbReference type="ARBA" id="ARBA00022574"/>
    </source>
</evidence>
<comment type="similarity">
    <text evidence="4">Belongs to the WD repeat ASA1 family.</text>
</comment>
<dbReference type="VEuPathDB" id="FungiDB:F503_05813"/>
<evidence type="ECO:0000256" key="2">
    <source>
        <dbReference type="ARBA" id="ARBA00022737"/>
    </source>
</evidence>
<reference evidence="8 9" key="1">
    <citation type="journal article" date="2013" name="BMC Genomics">
        <title>The genome and transcriptome of the pine saprophyte Ophiostoma piceae, and a comparison with the bark beetle-associated pine pathogen Grosmannia clavigera.</title>
        <authorList>
            <person name="Haridas S."/>
            <person name="Wang Y."/>
            <person name="Lim L."/>
            <person name="Massoumi Alamouti S."/>
            <person name="Jackman S."/>
            <person name="Docking R."/>
            <person name="Robertson G."/>
            <person name="Birol I."/>
            <person name="Bohlmann J."/>
            <person name="Breuil C."/>
        </authorList>
    </citation>
    <scope>NUCLEOTIDE SEQUENCE [LARGE SCALE GENOMIC DNA]</scope>
    <source>
        <strain evidence="8 9">UAMH 11346</strain>
    </source>
</reference>
<dbReference type="InterPro" id="IPR001680">
    <property type="entry name" value="WD40_rpt"/>
</dbReference>
<sequence>MAGPPPAQPTAILRGHRGQVNAAAFVRLQDGPSPGPSSMTADSRLATGDSDGYVVLWDLTIVRPRAVWRAHENSILGLAGWDADSQIVTHGRDHKLIVWQVGVADEARLSTELPLDGESISRTASQTQEGDAAARPRPWIVHVLQVNTMNFCAFTWCGYAGTSAVAPVARTPMPADSPSSQSAERLIAVPNTLTLEAVDIWHLPSQRRINTVKLGAKEGMIMAVALFYARAAPTTLVLIAAFENGVAVVATLDGTSADGPPTILYRANPHSQPVLSLDVAPDQSYFLTSAADAVIAKHPIPLPRTSSRGQQTVPQTAATATPPQPDATKSPQKPMSLLSAALAKEPASYIKPATSLPKVEPETQPLKVFDTKHAGQQGLRIRGDGRIFATAGWDSRVRVYSAKTMKELAVLKWHQQGCFAVAFAPVAGDEQGPTDPGTVDGDTQPPTTASAAMSAAMSSSGSLMKARGSREVSVKERRLRHAVMAHWLAVGSKDSKLSLWDIF</sequence>
<evidence type="ECO:0000313" key="9">
    <source>
        <dbReference type="Proteomes" id="UP000016923"/>
    </source>
</evidence>
<evidence type="ECO:0000256" key="3">
    <source>
        <dbReference type="ARBA" id="ARBA00037338"/>
    </source>
</evidence>
<dbReference type="SMART" id="SM00320">
    <property type="entry name" value="WD40"/>
    <property type="match status" value="5"/>
</dbReference>
<dbReference type="InterPro" id="IPR015943">
    <property type="entry name" value="WD40/YVTN_repeat-like_dom_sf"/>
</dbReference>
<accession>S3CVK4</accession>
<dbReference type="Proteomes" id="UP000016923">
    <property type="component" value="Unassembled WGS sequence"/>
</dbReference>
<dbReference type="HOGENOM" id="CLU_041940_0_1_1"/>
<proteinExistence type="inferred from homology"/>
<dbReference type="AlphaFoldDB" id="S3CVK4"/>
<feature type="compositionally biased region" description="Low complexity" evidence="7">
    <location>
        <begin position="310"/>
        <end position="321"/>
    </location>
</feature>
<dbReference type="Gene3D" id="2.130.10.10">
    <property type="entry name" value="YVTN repeat-like/Quinoprotein amine dehydrogenase"/>
    <property type="match status" value="2"/>
</dbReference>
<evidence type="ECO:0000313" key="8">
    <source>
        <dbReference type="EMBL" id="EPE10718.1"/>
    </source>
</evidence>
<dbReference type="PANTHER" id="PTHR19854:SF1">
    <property type="entry name" value="GUANINE NUCLEOTIDE-BINDING PROTEIN SUBUNIT BETA-LIKE PROTEIN 1"/>
    <property type="match status" value="1"/>
</dbReference>
<dbReference type="InterPro" id="IPR036322">
    <property type="entry name" value="WD40_repeat_dom_sf"/>
</dbReference>
<evidence type="ECO:0000256" key="6">
    <source>
        <dbReference type="ARBA" id="ARBA00040563"/>
    </source>
</evidence>
<feature type="compositionally biased region" description="Low complexity" evidence="7">
    <location>
        <begin position="449"/>
        <end position="460"/>
    </location>
</feature>
<comment type="function">
    <text evidence="3">Component of the ASTRA complex involved in chromatin remodeling.</text>
</comment>
<evidence type="ECO:0000256" key="4">
    <source>
        <dbReference type="ARBA" id="ARBA00037931"/>
    </source>
</evidence>
<dbReference type="STRING" id="1262450.S3CVK4"/>
<dbReference type="eggNOG" id="KOG0322">
    <property type="taxonomic scope" value="Eukaryota"/>
</dbReference>
<protein>
    <recommendedName>
        <fullName evidence="6">ASTRA-associated protein 1</fullName>
    </recommendedName>
</protein>
<dbReference type="EMBL" id="KE148146">
    <property type="protein sequence ID" value="EPE10718.1"/>
    <property type="molecule type" value="Genomic_DNA"/>
</dbReference>
<gene>
    <name evidence="8" type="ORF">F503_05813</name>
</gene>
<dbReference type="PANTHER" id="PTHR19854">
    <property type="entry name" value="TRANSDUCIN BETA-LIKE 3"/>
    <property type="match status" value="1"/>
</dbReference>
<keyword evidence="1" id="KW-0853">WD repeat</keyword>
<feature type="region of interest" description="Disordered" evidence="7">
    <location>
        <begin position="429"/>
        <end position="470"/>
    </location>
</feature>
<keyword evidence="2" id="KW-0677">Repeat</keyword>
<keyword evidence="9" id="KW-1185">Reference proteome</keyword>
<evidence type="ECO:0000256" key="5">
    <source>
        <dbReference type="ARBA" id="ARBA00038749"/>
    </source>
</evidence>
<feature type="region of interest" description="Disordered" evidence="7">
    <location>
        <begin position="300"/>
        <end position="333"/>
    </location>
</feature>
<organism evidence="8 9">
    <name type="scientific">Ophiostoma piceae (strain UAMH 11346)</name>
    <name type="common">Sap stain fungus</name>
    <dbReference type="NCBI Taxonomy" id="1262450"/>
    <lineage>
        <taxon>Eukaryota</taxon>
        <taxon>Fungi</taxon>
        <taxon>Dikarya</taxon>
        <taxon>Ascomycota</taxon>
        <taxon>Pezizomycotina</taxon>
        <taxon>Sordariomycetes</taxon>
        <taxon>Sordariomycetidae</taxon>
        <taxon>Ophiostomatales</taxon>
        <taxon>Ophiostomataceae</taxon>
        <taxon>Ophiostoma</taxon>
    </lineage>
</organism>
<comment type="subunit">
    <text evidence="5">Component of the ASTRA chromatin remodeling machinery complex.</text>
</comment>
<dbReference type="OrthoDB" id="7668193at2759"/>